<keyword evidence="2" id="KW-1185">Reference proteome</keyword>
<name>A0ACB5SRC7_9PEZI</name>
<dbReference type="Proteomes" id="UP001165186">
    <property type="component" value="Unassembled WGS sequence"/>
</dbReference>
<sequence length="221" mass="23921">MTRARSRRQLTRRQSPSAPSISSSDIFPTPDPTQDDFDDIPAPSFTDIDLAETSPPEAAQTCVVDPNNEDQTFNLVTQGGDFVYSLVDHLGTLASNILDPVLGPLLGQQPPTSFHFLQNPIGFPYVESFDLVTDGPNGPQFVAVGFDGSFTLVDHSTGPFPQDLVGEGFVTTSVFTVDCDGFVLVYTQPPLIDVLDPTYPLGAAECKSGYVVFPSMNFKEH</sequence>
<evidence type="ECO:0000313" key="1">
    <source>
        <dbReference type="EMBL" id="GME52256.1"/>
    </source>
</evidence>
<gene>
    <name evidence="1" type="primary">g10582</name>
    <name evidence="1" type="ORF">NpPPO83_00010582</name>
</gene>
<accession>A0ACB5SRC7</accession>
<comment type="caution">
    <text evidence="1">The sequence shown here is derived from an EMBL/GenBank/DDBJ whole genome shotgun (WGS) entry which is preliminary data.</text>
</comment>
<evidence type="ECO:0000313" key="2">
    <source>
        <dbReference type="Proteomes" id="UP001165186"/>
    </source>
</evidence>
<organism evidence="1 2">
    <name type="scientific">Neofusicoccum parvum</name>
    <dbReference type="NCBI Taxonomy" id="310453"/>
    <lineage>
        <taxon>Eukaryota</taxon>
        <taxon>Fungi</taxon>
        <taxon>Dikarya</taxon>
        <taxon>Ascomycota</taxon>
        <taxon>Pezizomycotina</taxon>
        <taxon>Dothideomycetes</taxon>
        <taxon>Dothideomycetes incertae sedis</taxon>
        <taxon>Botryosphaeriales</taxon>
        <taxon>Botryosphaeriaceae</taxon>
        <taxon>Neofusicoccum</taxon>
    </lineage>
</organism>
<proteinExistence type="predicted"/>
<dbReference type="EMBL" id="BSXG01000185">
    <property type="protein sequence ID" value="GME52256.1"/>
    <property type="molecule type" value="Genomic_DNA"/>
</dbReference>
<protein>
    <submittedName>
        <fullName evidence="1">Uncharacterized protein LTHEOB_2193</fullName>
    </submittedName>
</protein>
<reference evidence="1" key="1">
    <citation type="submission" date="2024-09" db="EMBL/GenBank/DDBJ databases">
        <title>Draft Genome Sequences of Neofusicoccum parvum.</title>
        <authorList>
            <person name="Ashida A."/>
            <person name="Camagna M."/>
            <person name="Tanaka A."/>
            <person name="Takemoto D."/>
        </authorList>
    </citation>
    <scope>NUCLEOTIDE SEQUENCE</scope>
    <source>
        <strain evidence="1">PPO83</strain>
    </source>
</reference>